<dbReference type="Gene3D" id="2.60.40.10">
    <property type="entry name" value="Immunoglobulins"/>
    <property type="match status" value="1"/>
</dbReference>
<evidence type="ECO:0000256" key="1">
    <source>
        <dbReference type="SAM" id="MobiDB-lite"/>
    </source>
</evidence>
<protein>
    <recommendedName>
        <fullName evidence="3">Secretion system C-terminal sorting domain-containing protein</fullName>
    </recommendedName>
</protein>
<proteinExistence type="predicted"/>
<feature type="region of interest" description="Disordered" evidence="1">
    <location>
        <begin position="156"/>
        <end position="185"/>
    </location>
</feature>
<dbReference type="Pfam" id="PF18962">
    <property type="entry name" value="Por_Secre_tail"/>
    <property type="match status" value="1"/>
</dbReference>
<dbReference type="InterPro" id="IPR015915">
    <property type="entry name" value="Kelch-typ_b-propeller"/>
</dbReference>
<dbReference type="InterPro" id="IPR013320">
    <property type="entry name" value="ConA-like_dom_sf"/>
</dbReference>
<dbReference type="Proteomes" id="UP001501725">
    <property type="component" value="Unassembled WGS sequence"/>
</dbReference>
<dbReference type="NCBIfam" id="TIGR04183">
    <property type="entry name" value="Por_Secre_tail"/>
    <property type="match status" value="1"/>
</dbReference>
<dbReference type="Pfam" id="PF24681">
    <property type="entry name" value="Kelch_KLHDC2_KLHL20_DRC7"/>
    <property type="match status" value="1"/>
</dbReference>
<feature type="domain" description="Secretion system C-terminal sorting" evidence="3">
    <location>
        <begin position="3219"/>
        <end position="3289"/>
    </location>
</feature>
<evidence type="ECO:0000259" key="3">
    <source>
        <dbReference type="Pfam" id="PF18962"/>
    </source>
</evidence>
<dbReference type="RefSeq" id="WP_345253866.1">
    <property type="nucleotide sequence ID" value="NZ_BAABGY010000004.1"/>
</dbReference>
<accession>A0ABP8GF37</accession>
<gene>
    <name evidence="4" type="ORF">GCM10023184_09930</name>
</gene>
<comment type="caution">
    <text evidence="4">The sequence shown here is derived from an EMBL/GenBank/DDBJ whole genome shotgun (WGS) entry which is preliminary data.</text>
</comment>
<name>A0ABP8GF37_9BACT</name>
<sequence length="3292" mass="336163">MRKFLAAILSLACTAIYLPGIAQTTTVVKSFTTSGNIVFGAGVTTVNVSLWGAGGGGSGGGMTENPGNTPTFWCGAGGGGANWNGGPVSVTAGTSYGYAVGVGGAAGIIDGDGNPQWGGDGTGSAFGGYASYGAFGGRIYGWSGFGGDRALNPVPDPGIGYANNGGHGSTQRGGQGGLSNSGPYGPSAAPTFTNYNSGGGYPTPFAGYGGGVPGLRPGDGGGGGGYQTVPHFPIISSRKPGGRGADGIVTFYISYPTYRLTAAPLATRLCGSGTPTITLRSSSLSTGSYTVTYSTSNPATTGNTAFMSFNAATGTGTFSTMALSNTSTITVTNLASGHTCSDPITSNNSVVVIVDNTLPYNWNPQIDFGGAARSHAVGFVINNKAYVGLGKDGAGAKSDFWQFDPATNTWTQLADFGGGARAGAVGMGLGTKGYVGTGNDGSADKNDFWEYDPFTNVWTAKASFPGSARNGAAAMNIAGKGYVGTGVSGTTYYNDFYQYDPLSNAWTSKASFGGGASGTARTGAVAFGIGAKGYMGTGFNGSSAINDFWEYNPATNTWAAKPALPVNARTGAVGFAHGSRGYIGTGWNGTTNLNDFYVYNPANNGWLTSQNFPGAARSYGIGFSLGNRGFTGLGVSGTTYHKDMHEYTENTGRITTGSIAGNAFCAGAAISVPFSTGACPGGYNSENEFIAQLSDAYGSFANPVAIGSTRTAGGSIAATIPANTAVGAGYRIRVVATSSETFGSDNGSNIAVKSAAAGTVAAGISATAICRGGAISLTATASTAATSDTTVILSEHFNSGAPSWLITTANSYEYGRSEIAPSGFQGMYSNDNSPFYLTSSSGRFSNDVTNSTLQSPMFSTVGMNSGSLSFWHHYYYGNYQNSDSIRVQVSIDNGQSWTNVYLNNTITVGDAMDSLGFRNQTVSLDQFMNQPSVVVRFNYGAYGGMGRWAIDNIVIKGVSKSNNFTWTSSPAGFHSTAQNPTGIVPALVPGTTSYTVTLANNFGCGASSGTVSVLVKDTSSSTTRISICPSELPFQWNGLSFSGAGTQIAHLTNAAGCDSLAKLVLTVRLASSSTTNISICPPELPFTWNGLVFNTGGAQTAHFTNSVGCDSAATLNLTVKLVSTYTQNLTICESALPYSWNGVVFNAAGSNTVHFTNAAGCDSAVTLNLATTASVTTATATATSVCPGAVISLSAAASSGATVTVLKEGFNSTHNDWTKINLSSGGLTDSAAWTLRPHAYEPYFGLPAFTSNDNSAFYMTSSYAQGTAVTTHTILQSPLFSTVGLTSASMNFYHQFTHQNNFANDSIRVQISNDGTTWTNLYVNKNASVGFNSLFSQQTISLNGYLNLATLRLRFVYNGTPMPGGYSNYWWSIDNVVVTGTIAASTFSWTSAPAGFTSSLQHPPAFSPTQSTVYTLNVTNGYCAATRHVAVTMNATNPTSVTHLTVCPSSMPYTWNGLVFETAGTQTATIRTAGNCDSLATLHLTIGAQSSSVTHLTICPSGLPFTWNGLVFTAAGTKTKLIATGAACDSAATLVLSVQTSSTSSVTNLTICDNQLPYTWNGLVFTSAGTQVKMLTNAYGCDSAATLHLAVSARPTSVTAAASVTSFCVGSTVNLTASGVAGTVIFEEQFNNGAPGWTTQNLGTGGTPAQSAWTIRASGYVYPELNQTFRSNDNSMLYLSNSRAQGIGSTTNAYLQSPVFSTVGFTTASLGFYHHFVSNNNDSIRIQVSTDYGSTWKNVYFRTLGIQGSSSAFEPATVSLNAYVNQPALMLRFHYSATYDYYWTLDNVKITGTAAPLAYSWSSVPAGFSSALQNPAGVTPTQSGTYTVQATNSAGCSASASVVLTAKATSSSTTNLSVCPSALPFVWNGLNITAAGSRTARLTNSVNCDSLATLNLSLSATSTSQTTTSVCPGSFPFTWNSLTFHSAGTQTRTLVNSAGCDSIASYTVTVRAASTSSSNLTLCASALPYTWNGVVFTTAGSQTAHLLNSVGCDSAATLVLSVNPLPANLTVGASATTVCAGTAISLSASATSGSPSTVVLDEKFNSATNGWTRINNSVGGNASSTAWNLRASDGSLKSNDNTQHYISLSVNLDYGGTTRTTLQSPAFSTVGLSDATLTFYHNYNHNPYAYDSIRVQVSTDGSTWKTVYLNNSTSVGTGGVVDAYQMTLQTLSLSNYVNQPNVRIRFDYNAAWQTNWWAIDNVKVSGSPLSTYSWTSSPAGFTSAASAPAGIVPAHTTTYTVAVSNAFGCTATDSVRVVVNPLPSAAIAYGFSNCVSGATATVALDGSAGGVFSAPAGLALHAATGAVSLPGSTPGTYTVTYTIPAANGCPAFSTTAPITIDPTYQILVGGGTNGTITPGGIHTLCAGSTRTFTITPNACYEIEDVQVDFVSVGPVTSYTFDNLGADHSITATFRPLSVVPTIDAGGATYVCSGGSVTLTASDAASYQWFYGNARINGATAQTYSATLVGEYKVVVTYANGCTGTSAPKLLLASAPAASISGTATVCQNGTAQVTFIGTGAIIPYTFTYSINGGPVQTATTSTGSSVSVPVPTGTAGSFTYALVSVQSASGCSAAPGGAVTIVVEEQPNAAISYPGSPYLAGSGTAAVTHSGKPGGSYTSASGLSIDGSTGAIDLVASSVGTYVVTYTIAASGSCAAYSATANVEISSPFSAAITYEGSPYCALTGTASVTLTGSAGGTYSAAPGLSINSATGAIDLALSLPGTYVVTYSPAVSGYGTPVTTEVSIRPTVFINPIPNQVICAGASLAPVHFSGPAGQNYTWTNSNDSIGLGASGAGDYISFESSNAGTTSLIATITVTASGGTGCKDPRRRIFRITVKPRPTIDLLSNQALCAGTATTPVTFISSLAGTSIRWTNSNPGIGLGASGTGNIPAFTAQNGSLANEQAYINVFPTAGGCAGRSEGFIYTVSPSAGTIAYPLASYCAKSWAYVRRTGSAGGTFTATPAGLALNATTGAINLAVSAAGIYTVTYTLGGPAPGCATSTSTQLTVEALATMNTVSNITVCNGTNTQPVVFSGAAGYSWTNSNPAIGLVASGNSSGLPSFVATNTGVVPISGTIRVTPLAAAGASCPGRSISFRITVNPTPTVTSVPNQLYCGGVATSAIGFTGTVAATAYSWTSSSTGTGLLATRGINSVPSFLTTSPAPGPVTANIVVTPVAYKCTGAPMTFQYQVAQCVAQVKGTGDAERAPEAASLESAVTIGPNPTQGRATISYTGPEGSFLVRITDQNGQALQRPASFSGNRHTIDLSGYPAGVYLVELIGKEHGTRVQRKVVKL</sequence>
<evidence type="ECO:0000256" key="2">
    <source>
        <dbReference type="SAM" id="SignalP"/>
    </source>
</evidence>
<feature type="chain" id="PRO_5045557826" description="Secretion system C-terminal sorting domain-containing protein" evidence="2">
    <location>
        <begin position="23"/>
        <end position="3292"/>
    </location>
</feature>
<dbReference type="InterPro" id="IPR026444">
    <property type="entry name" value="Secre_tail"/>
</dbReference>
<evidence type="ECO:0000313" key="4">
    <source>
        <dbReference type="EMBL" id="GAA4323226.1"/>
    </source>
</evidence>
<dbReference type="PANTHER" id="PTHR45632">
    <property type="entry name" value="LD33804P"/>
    <property type="match status" value="1"/>
</dbReference>
<dbReference type="InterPro" id="IPR011043">
    <property type="entry name" value="Gal_Oxase/kelch_b-propeller"/>
</dbReference>
<keyword evidence="5" id="KW-1185">Reference proteome</keyword>
<dbReference type="Gene3D" id="2.60.120.260">
    <property type="entry name" value="Galactose-binding domain-like"/>
    <property type="match status" value="3"/>
</dbReference>
<organism evidence="4 5">
    <name type="scientific">Flaviaesturariibacter amylovorans</name>
    <dbReference type="NCBI Taxonomy" id="1084520"/>
    <lineage>
        <taxon>Bacteria</taxon>
        <taxon>Pseudomonadati</taxon>
        <taxon>Bacteroidota</taxon>
        <taxon>Chitinophagia</taxon>
        <taxon>Chitinophagales</taxon>
        <taxon>Chitinophagaceae</taxon>
        <taxon>Flaviaestuariibacter</taxon>
    </lineage>
</organism>
<reference evidence="5" key="1">
    <citation type="journal article" date="2019" name="Int. J. Syst. Evol. Microbiol.">
        <title>The Global Catalogue of Microorganisms (GCM) 10K type strain sequencing project: providing services to taxonomists for standard genome sequencing and annotation.</title>
        <authorList>
            <consortium name="The Broad Institute Genomics Platform"/>
            <consortium name="The Broad Institute Genome Sequencing Center for Infectious Disease"/>
            <person name="Wu L."/>
            <person name="Ma J."/>
        </authorList>
    </citation>
    <scope>NUCLEOTIDE SEQUENCE [LARGE SCALE GENOMIC DNA]</scope>
    <source>
        <strain evidence="5">JCM 17919</strain>
    </source>
</reference>
<dbReference type="Gene3D" id="2.120.10.80">
    <property type="entry name" value="Kelch-type beta propeller"/>
    <property type="match status" value="2"/>
</dbReference>
<feature type="compositionally biased region" description="Gly residues" evidence="1">
    <location>
        <begin position="163"/>
        <end position="179"/>
    </location>
</feature>
<dbReference type="SUPFAM" id="SSF50965">
    <property type="entry name" value="Galactose oxidase, central domain"/>
    <property type="match status" value="1"/>
</dbReference>
<dbReference type="SUPFAM" id="SSF49899">
    <property type="entry name" value="Concanavalin A-like lectins/glucanases"/>
    <property type="match status" value="1"/>
</dbReference>
<dbReference type="InterPro" id="IPR013783">
    <property type="entry name" value="Ig-like_fold"/>
</dbReference>
<dbReference type="EMBL" id="BAABGY010000004">
    <property type="protein sequence ID" value="GAA4323226.1"/>
    <property type="molecule type" value="Genomic_DNA"/>
</dbReference>
<keyword evidence="2" id="KW-0732">Signal</keyword>
<evidence type="ECO:0000313" key="5">
    <source>
        <dbReference type="Proteomes" id="UP001501725"/>
    </source>
</evidence>
<feature type="signal peptide" evidence="2">
    <location>
        <begin position="1"/>
        <end position="22"/>
    </location>
</feature>
<dbReference type="SUPFAM" id="SSF117281">
    <property type="entry name" value="Kelch motif"/>
    <property type="match status" value="1"/>
</dbReference>